<evidence type="ECO:0000313" key="2">
    <source>
        <dbReference type="Proteomes" id="UP000720508"/>
    </source>
</evidence>
<accession>A0ABS6CBB8</accession>
<protein>
    <submittedName>
        <fullName evidence="1">Uncharacterized protein</fullName>
    </submittedName>
</protein>
<name>A0ABS6CBB8_9ACTN</name>
<gene>
    <name evidence="1" type="ORF">KN815_08855</name>
</gene>
<sequence>MNHGTALLSAEDRAAVVDTVMTNNPDMPPTLAGRIVDEATKFVIAASCSSEQSLTPSRIVDEGWHALILHTHLYMGLCDRRGDYVHHSPGYDPKNYDPEVLDRTKLRISELGFSIDGDLWGAPDSDVATVAAKCQHGKDDGPIIVQPKPKPTD</sequence>
<dbReference type="RefSeq" id="WP_216341200.1">
    <property type="nucleotide sequence ID" value="NZ_JAHLEM010000070.1"/>
</dbReference>
<reference evidence="1 2" key="1">
    <citation type="submission" date="2021-06" db="EMBL/GenBank/DDBJ databases">
        <authorList>
            <person name="Pan X."/>
        </authorList>
    </citation>
    <scope>NUCLEOTIDE SEQUENCE [LARGE SCALE GENOMIC DNA]</scope>
    <source>
        <strain evidence="1 2">4503</strain>
    </source>
</reference>
<dbReference type="EMBL" id="JAHLEM010000070">
    <property type="protein sequence ID" value="MBU3864183.1"/>
    <property type="molecule type" value="Genomic_DNA"/>
</dbReference>
<proteinExistence type="predicted"/>
<organism evidence="1 2">
    <name type="scientific">Streptomyces niphimycinicus</name>
    <dbReference type="NCBI Taxonomy" id="2842201"/>
    <lineage>
        <taxon>Bacteria</taxon>
        <taxon>Bacillati</taxon>
        <taxon>Actinomycetota</taxon>
        <taxon>Actinomycetes</taxon>
        <taxon>Kitasatosporales</taxon>
        <taxon>Streptomycetaceae</taxon>
        <taxon>Streptomyces</taxon>
    </lineage>
</organism>
<keyword evidence="2" id="KW-1185">Reference proteome</keyword>
<dbReference type="Proteomes" id="UP000720508">
    <property type="component" value="Unassembled WGS sequence"/>
</dbReference>
<comment type="caution">
    <text evidence="1">The sequence shown here is derived from an EMBL/GenBank/DDBJ whole genome shotgun (WGS) entry which is preliminary data.</text>
</comment>
<evidence type="ECO:0000313" key="1">
    <source>
        <dbReference type="EMBL" id="MBU3864183.1"/>
    </source>
</evidence>